<keyword evidence="3" id="KW-0378">Hydrolase</keyword>
<sequence>MRALLDTHVFLWLQTVPERLGAHLDMLADPQTELLVSAASSWEIAVKYALGRLPLPESPERWTPERIRAIGAQPISIEHGHVLAVAALPRLHRDPFDRVLVAQALVLDATLTTADEVLTRYPARTLLVGGRA</sequence>
<gene>
    <name evidence="6" type="ORF">DSM104329_01819</name>
</gene>
<dbReference type="PANTHER" id="PTHR36173:SF2">
    <property type="entry name" value="RIBONUCLEASE VAPC16"/>
    <property type="match status" value="1"/>
</dbReference>
<feature type="domain" description="PIN" evidence="5">
    <location>
        <begin position="4"/>
        <end position="122"/>
    </location>
</feature>
<dbReference type="InterPro" id="IPR052919">
    <property type="entry name" value="TA_system_RNase"/>
</dbReference>
<evidence type="ECO:0000313" key="6">
    <source>
        <dbReference type="EMBL" id="UGS35431.1"/>
    </source>
</evidence>
<dbReference type="InterPro" id="IPR029060">
    <property type="entry name" value="PIN-like_dom_sf"/>
</dbReference>
<evidence type="ECO:0000259" key="5">
    <source>
        <dbReference type="Pfam" id="PF01850"/>
    </source>
</evidence>
<name>A0A9E7BZK6_9ACTN</name>
<dbReference type="Pfam" id="PF01850">
    <property type="entry name" value="PIN"/>
    <property type="match status" value="1"/>
</dbReference>
<dbReference type="GO" id="GO:0046872">
    <property type="term" value="F:metal ion binding"/>
    <property type="evidence" value="ECO:0007669"/>
    <property type="project" value="UniProtKB-KW"/>
</dbReference>
<dbReference type="GO" id="GO:0016787">
    <property type="term" value="F:hydrolase activity"/>
    <property type="evidence" value="ECO:0007669"/>
    <property type="project" value="UniProtKB-KW"/>
</dbReference>
<reference evidence="6" key="1">
    <citation type="journal article" date="2022" name="Int. J. Syst. Evol. Microbiol.">
        <title>Pseudomonas aegrilactucae sp. nov. and Pseudomonas morbosilactucae sp. nov., pathogens causing bacterial rot of lettuce in Japan.</title>
        <authorList>
            <person name="Sawada H."/>
            <person name="Fujikawa T."/>
            <person name="Satou M."/>
        </authorList>
    </citation>
    <scope>NUCLEOTIDE SEQUENCE</scope>
    <source>
        <strain evidence="6">0166_1</strain>
    </source>
</reference>
<dbReference type="KEGG" id="sbae:DSM104329_01819"/>
<dbReference type="InterPro" id="IPR041705">
    <property type="entry name" value="PIN_Sll0205"/>
</dbReference>
<dbReference type="SUPFAM" id="SSF88723">
    <property type="entry name" value="PIN domain-like"/>
    <property type="match status" value="1"/>
</dbReference>
<dbReference type="InterPro" id="IPR002716">
    <property type="entry name" value="PIN_dom"/>
</dbReference>
<protein>
    <recommendedName>
        <fullName evidence="5">PIN domain-containing protein</fullName>
    </recommendedName>
</protein>
<dbReference type="AlphaFoldDB" id="A0A9E7BZK6"/>
<dbReference type="EMBL" id="CP087164">
    <property type="protein sequence ID" value="UGS35431.1"/>
    <property type="molecule type" value="Genomic_DNA"/>
</dbReference>
<keyword evidence="2" id="KW-0479">Metal-binding</keyword>
<accession>A0A9E7BZK6</accession>
<proteinExistence type="predicted"/>
<organism evidence="6 7">
    <name type="scientific">Capillimicrobium parvum</name>
    <dbReference type="NCBI Taxonomy" id="2884022"/>
    <lineage>
        <taxon>Bacteria</taxon>
        <taxon>Bacillati</taxon>
        <taxon>Actinomycetota</taxon>
        <taxon>Thermoleophilia</taxon>
        <taxon>Solirubrobacterales</taxon>
        <taxon>Capillimicrobiaceae</taxon>
        <taxon>Capillimicrobium</taxon>
    </lineage>
</organism>
<dbReference type="PANTHER" id="PTHR36173">
    <property type="entry name" value="RIBONUCLEASE VAPC16-RELATED"/>
    <property type="match status" value="1"/>
</dbReference>
<evidence type="ECO:0000256" key="3">
    <source>
        <dbReference type="ARBA" id="ARBA00022801"/>
    </source>
</evidence>
<dbReference type="CDD" id="cd09872">
    <property type="entry name" value="PIN_Sll0205-like"/>
    <property type="match status" value="1"/>
</dbReference>
<evidence type="ECO:0000256" key="1">
    <source>
        <dbReference type="ARBA" id="ARBA00022722"/>
    </source>
</evidence>
<evidence type="ECO:0000256" key="4">
    <source>
        <dbReference type="ARBA" id="ARBA00022842"/>
    </source>
</evidence>
<dbReference type="RefSeq" id="WP_259315118.1">
    <property type="nucleotide sequence ID" value="NZ_CP087164.1"/>
</dbReference>
<dbReference type="GO" id="GO:0004518">
    <property type="term" value="F:nuclease activity"/>
    <property type="evidence" value="ECO:0007669"/>
    <property type="project" value="UniProtKB-KW"/>
</dbReference>
<evidence type="ECO:0000256" key="2">
    <source>
        <dbReference type="ARBA" id="ARBA00022723"/>
    </source>
</evidence>
<keyword evidence="7" id="KW-1185">Reference proteome</keyword>
<keyword evidence="4" id="KW-0460">Magnesium</keyword>
<dbReference type="Gene3D" id="3.40.50.1010">
    <property type="entry name" value="5'-nuclease"/>
    <property type="match status" value="1"/>
</dbReference>
<evidence type="ECO:0000313" key="7">
    <source>
        <dbReference type="Proteomes" id="UP001162834"/>
    </source>
</evidence>
<dbReference type="Proteomes" id="UP001162834">
    <property type="component" value="Chromosome"/>
</dbReference>
<keyword evidence="1" id="KW-0540">Nuclease</keyword>